<comment type="subcellular location">
    <subcellularLocation>
        <location evidence="1">Endomembrane system</location>
        <topology evidence="1">Multi-pass membrane protein</topology>
    </subcellularLocation>
</comment>
<dbReference type="InterPro" id="IPR000731">
    <property type="entry name" value="SSD"/>
</dbReference>
<evidence type="ECO:0000259" key="18">
    <source>
        <dbReference type="PROSITE" id="PS50156"/>
    </source>
</evidence>
<evidence type="ECO:0000256" key="11">
    <source>
        <dbReference type="ARBA" id="ARBA00023157"/>
    </source>
</evidence>
<protein>
    <submittedName>
        <fullName evidence="19">Niemann-Pick C1 protein</fullName>
    </submittedName>
</protein>
<keyword evidence="7 16" id="KW-1133">Transmembrane helix</keyword>
<feature type="transmembrane region" description="Helical" evidence="16">
    <location>
        <begin position="862"/>
        <end position="881"/>
    </location>
</feature>
<feature type="transmembrane region" description="Helical" evidence="16">
    <location>
        <begin position="786"/>
        <end position="811"/>
    </location>
</feature>
<dbReference type="InterPro" id="IPR004765">
    <property type="entry name" value="NPC1-like"/>
</dbReference>
<feature type="transmembrane region" description="Helical" evidence="16">
    <location>
        <begin position="647"/>
        <end position="668"/>
    </location>
</feature>
<keyword evidence="14" id="KW-0753">Steroid metabolism</keyword>
<dbReference type="STRING" id="48709.A0A1D2NNS6"/>
<dbReference type="GO" id="GO:0008203">
    <property type="term" value="P:cholesterol metabolic process"/>
    <property type="evidence" value="ECO:0007669"/>
    <property type="project" value="UniProtKB-KW"/>
</dbReference>
<feature type="transmembrane region" description="Helical" evidence="16">
    <location>
        <begin position="680"/>
        <end position="704"/>
    </location>
</feature>
<dbReference type="GO" id="GO:0005319">
    <property type="term" value="F:lipid transporter activity"/>
    <property type="evidence" value="ECO:0007669"/>
    <property type="project" value="InterPro"/>
</dbReference>
<evidence type="ECO:0000313" key="19">
    <source>
        <dbReference type="EMBL" id="ODN06596.1"/>
    </source>
</evidence>
<feature type="signal peptide" evidence="17">
    <location>
        <begin position="1"/>
        <end position="22"/>
    </location>
</feature>
<dbReference type="NCBIfam" id="TIGR00917">
    <property type="entry name" value="2A060601"/>
    <property type="match status" value="1"/>
</dbReference>
<gene>
    <name evidence="19" type="ORF">Ocin01_00086</name>
</gene>
<keyword evidence="4" id="KW-0153">Cholesterol metabolism</keyword>
<dbReference type="GO" id="GO:0030301">
    <property type="term" value="P:cholesterol transport"/>
    <property type="evidence" value="ECO:0007669"/>
    <property type="project" value="UniProtKB-ARBA"/>
</dbReference>
<evidence type="ECO:0000256" key="3">
    <source>
        <dbReference type="ARBA" id="ARBA00022448"/>
    </source>
</evidence>
<evidence type="ECO:0000256" key="4">
    <source>
        <dbReference type="ARBA" id="ARBA00022548"/>
    </source>
</evidence>
<name>A0A1D2NNS6_ORCCI</name>
<organism evidence="19 20">
    <name type="scientific">Orchesella cincta</name>
    <name type="common">Springtail</name>
    <name type="synonym">Podura cincta</name>
    <dbReference type="NCBI Taxonomy" id="48709"/>
    <lineage>
        <taxon>Eukaryota</taxon>
        <taxon>Metazoa</taxon>
        <taxon>Ecdysozoa</taxon>
        <taxon>Arthropoda</taxon>
        <taxon>Hexapoda</taxon>
        <taxon>Collembola</taxon>
        <taxon>Entomobryomorpha</taxon>
        <taxon>Entomobryoidea</taxon>
        <taxon>Orchesellidae</taxon>
        <taxon>Orchesellinae</taxon>
        <taxon>Orchesella</taxon>
    </lineage>
</organism>
<dbReference type="FunFam" id="1.20.1640.10:FF:000010">
    <property type="entry name" value="NPC intracellular cholesterol transporter 1"/>
    <property type="match status" value="1"/>
</dbReference>
<evidence type="ECO:0000256" key="16">
    <source>
        <dbReference type="SAM" id="Phobius"/>
    </source>
</evidence>
<dbReference type="EMBL" id="LJIJ01000002">
    <property type="protein sequence ID" value="ODN06596.1"/>
    <property type="molecule type" value="Genomic_DNA"/>
</dbReference>
<keyword evidence="3" id="KW-0813">Transport</keyword>
<dbReference type="FunFam" id="1.20.1640.10:FF:000008">
    <property type="entry name" value="NPC intracellular cholesterol transporter 1"/>
    <property type="match status" value="1"/>
</dbReference>
<evidence type="ECO:0000313" key="20">
    <source>
        <dbReference type="Proteomes" id="UP000094527"/>
    </source>
</evidence>
<keyword evidence="12" id="KW-1207">Sterol metabolism</keyword>
<dbReference type="PROSITE" id="PS50156">
    <property type="entry name" value="SSD"/>
    <property type="match status" value="1"/>
</dbReference>
<evidence type="ECO:0000256" key="14">
    <source>
        <dbReference type="ARBA" id="ARBA00023221"/>
    </source>
</evidence>
<feature type="transmembrane region" description="Helical" evidence="16">
    <location>
        <begin position="710"/>
        <end position="732"/>
    </location>
</feature>
<evidence type="ECO:0000256" key="5">
    <source>
        <dbReference type="ARBA" id="ARBA00022692"/>
    </source>
</evidence>
<evidence type="ECO:0000256" key="17">
    <source>
        <dbReference type="SAM" id="SignalP"/>
    </source>
</evidence>
<dbReference type="PANTHER" id="PTHR45727">
    <property type="entry name" value="NPC INTRACELLULAR CHOLESTEROL TRANSPORTER 1"/>
    <property type="match status" value="1"/>
</dbReference>
<dbReference type="InterPro" id="IPR053956">
    <property type="entry name" value="NPC1_MLD"/>
</dbReference>
<dbReference type="Proteomes" id="UP000094527">
    <property type="component" value="Unassembled WGS sequence"/>
</dbReference>
<feature type="transmembrane region" description="Helical" evidence="16">
    <location>
        <begin position="1183"/>
        <end position="1203"/>
    </location>
</feature>
<sequence>MDYKAKLIVFILVLGFAWTTHAQEGEWPEVVKDQPKQCNMRGICLRYYDDRAKALNCYINETASDEEKKPILWKNEANITALREFCAETLDAYGEEPDGGYLLCCEPEQVAELAGQIIMAKDIISRCPSCWKNFRQVFCELACSPYQTQFMTPAKVEKAEPGMPREYMVRELNLYYTPRYATRTYESCKDIVMGSANTPAMDFLCGGYGSLRCSPENWYEYLGDYRNTYAPFHIYFKYKSEEPEDANINGFDGITFPCNASRTGDLPCSCVDCEDSCPVAPDLAAKTYIDDWKIGSIFGMFVVMGIVFIAGAVVISGSTFLLWRRETRATKETGTEKSSVGFLQGLGQRTEHKLYKFFRSLGQGCAEHPITILIPGILVTMALSCGIVFLKVTTDPVELWASPTSRSRMEKDYYDENFSPFYRTEQIIITAKGLPNITYETPTGTETFGPILNKRFMYALLDLQEQIMNNVVGENGEKLEDVCLKPLAPDNSNCSVFSYLEYWQSERPHIEMTAVDVRNNATLNYLDHFLYCTRNPAAIISGTELKLSCMPRYGGIVDPAVALGGFMRPGETLADKPYQNSNTAVLTFIINNYVDKEYQTPARNWEKAYVEYMKNYIEKDKPSYLDVAFTSERSIEDELERASRGEVITVSISYLLMFIYISVALGEAESWSRIFIDSKISVGVFGVVIVLGSVSAAVGIFSYIGLPATLIIIEVIPFLVLAVGVDNIFIIVQTYQRSERLDGETKAEQIGRVVGEVAPSMLLNSVTDSVSFFLGGLSGMPAVRAFALYAGVALLCNFVLQFTCFIAFLSWDIDRQENNHYDVLCCLKSKTAEKKNLKKKVKSIPYKILESYYAPFLFRYPVRLLVLLVFFAWFCLSISVAPKLDVGLEQELSMPDDSHVLKYFHAMFDYLSIGPPVYFVIKDSGINYTDLETQEFIRAGSNPYSVASQVFSASKQPDRTYIARPAASWIDDYIDWANSDNCCKYYNDTKEFCPSASSSTECAPCNLRLDLKGNPINGELFEKYLEFFLRDNPSEECAKAGHAAYALGVKYDKNEYSGYAFPKASYFMSYHKILKTSRDYTEAMEEARVIGENITKTLNTALNSTKLEVFPYSIFYVYYEQYLTAWKDTATSLGISFSTIFVISFILTGFNIGSAFVILLTIFMIVTDLVGLMYFWNVTLNAVSLVNLVMSVGIATEFCTHIIHHFTLSKEKGRLARANDSLVNMGISVLSGITITKFAGIIVLAFAKSKIFQVFYFRMYLGMVVIGATHGLIFLPVLLSFVGPASRATITTS</sequence>
<feature type="transmembrane region" description="Helical" evidence="16">
    <location>
        <begin position="1223"/>
        <end position="1247"/>
    </location>
</feature>
<evidence type="ECO:0000256" key="6">
    <source>
        <dbReference type="ARBA" id="ARBA00022729"/>
    </source>
</evidence>
<evidence type="ECO:0000256" key="15">
    <source>
        <dbReference type="ARBA" id="ARBA00034049"/>
    </source>
</evidence>
<dbReference type="InterPro" id="IPR053958">
    <property type="entry name" value="HMGCR/SNAP/NPC1-like_SSD"/>
</dbReference>
<dbReference type="GO" id="GO:0042632">
    <property type="term" value="P:cholesterol homeostasis"/>
    <property type="evidence" value="ECO:0007669"/>
    <property type="project" value="TreeGrafter"/>
</dbReference>
<reference evidence="19 20" key="1">
    <citation type="journal article" date="2016" name="Genome Biol. Evol.">
        <title>Gene Family Evolution Reflects Adaptation to Soil Environmental Stressors in the Genome of the Collembolan Orchesella cincta.</title>
        <authorList>
            <person name="Faddeeva-Vakhrusheva A."/>
            <person name="Derks M.F."/>
            <person name="Anvar S.Y."/>
            <person name="Agamennone V."/>
            <person name="Suring W."/>
            <person name="Smit S."/>
            <person name="van Straalen N.M."/>
            <person name="Roelofs D."/>
        </authorList>
    </citation>
    <scope>NUCLEOTIDE SEQUENCE [LARGE SCALE GENOMIC DNA]</scope>
    <source>
        <tissue evidence="19">Mixed pool</tissue>
    </source>
</reference>
<dbReference type="Pfam" id="PF12349">
    <property type="entry name" value="Sterol-sensing"/>
    <property type="match status" value="1"/>
</dbReference>
<evidence type="ECO:0000256" key="8">
    <source>
        <dbReference type="ARBA" id="ARBA00023055"/>
    </source>
</evidence>
<dbReference type="OrthoDB" id="6510177at2759"/>
<feature type="transmembrane region" description="Helical" evidence="16">
    <location>
        <begin position="901"/>
        <end position="921"/>
    </location>
</feature>
<keyword evidence="13" id="KW-0325">Glycoprotein</keyword>
<keyword evidence="5 16" id="KW-0812">Transmembrane</keyword>
<accession>A0A1D2NNS6</accession>
<feature type="transmembrane region" description="Helical" evidence="16">
    <location>
        <begin position="1259"/>
        <end position="1283"/>
    </location>
</feature>
<keyword evidence="6 17" id="KW-0732">Signal</keyword>
<dbReference type="OMA" id="LYKFFRS"/>
<evidence type="ECO:0000256" key="9">
    <source>
        <dbReference type="ARBA" id="ARBA00023098"/>
    </source>
</evidence>
<evidence type="ECO:0000256" key="1">
    <source>
        <dbReference type="ARBA" id="ARBA00004127"/>
    </source>
</evidence>
<evidence type="ECO:0000256" key="2">
    <source>
        <dbReference type="ARBA" id="ARBA00005585"/>
    </source>
</evidence>
<keyword evidence="10 16" id="KW-0472">Membrane</keyword>
<comment type="caution">
    <text evidence="19">The sequence shown here is derived from an EMBL/GenBank/DDBJ whole genome shotgun (WGS) entry which is preliminary data.</text>
</comment>
<dbReference type="InterPro" id="IPR032190">
    <property type="entry name" value="NPC1_N"/>
</dbReference>
<keyword evidence="11" id="KW-1015">Disulfide bond</keyword>
<dbReference type="GO" id="GO:0030299">
    <property type="term" value="P:intestinal cholesterol absorption"/>
    <property type="evidence" value="ECO:0007669"/>
    <property type="project" value="TreeGrafter"/>
</dbReference>
<dbReference type="Pfam" id="PF16414">
    <property type="entry name" value="NPC1_N"/>
    <property type="match status" value="1"/>
</dbReference>
<dbReference type="SUPFAM" id="SSF82866">
    <property type="entry name" value="Multidrug efflux transporter AcrB transmembrane domain"/>
    <property type="match status" value="2"/>
</dbReference>
<evidence type="ECO:0000256" key="12">
    <source>
        <dbReference type="ARBA" id="ARBA00023166"/>
    </source>
</evidence>
<dbReference type="PANTHER" id="PTHR45727:SF2">
    <property type="entry name" value="NPC INTRACELLULAR CHOLESTEROL TRANSPORTER 1"/>
    <property type="match status" value="1"/>
</dbReference>
<feature type="transmembrane region" description="Helical" evidence="16">
    <location>
        <begin position="1130"/>
        <end position="1150"/>
    </location>
</feature>
<dbReference type="GO" id="GO:0005886">
    <property type="term" value="C:plasma membrane"/>
    <property type="evidence" value="ECO:0007669"/>
    <property type="project" value="TreeGrafter"/>
</dbReference>
<dbReference type="GO" id="GO:0012505">
    <property type="term" value="C:endomembrane system"/>
    <property type="evidence" value="ECO:0007669"/>
    <property type="project" value="UniProtKB-SubCell"/>
</dbReference>
<feature type="domain" description="SSD" evidence="18">
    <location>
        <begin position="646"/>
        <end position="811"/>
    </location>
</feature>
<proteinExistence type="inferred from homology"/>
<feature type="transmembrane region" description="Helical" evidence="16">
    <location>
        <begin position="297"/>
        <end position="323"/>
    </location>
</feature>
<dbReference type="GO" id="GO:0015485">
    <property type="term" value="F:cholesterol binding"/>
    <property type="evidence" value="ECO:0007669"/>
    <property type="project" value="TreeGrafter"/>
</dbReference>
<feature type="transmembrane region" description="Helical" evidence="16">
    <location>
        <begin position="1156"/>
        <end position="1176"/>
    </location>
</feature>
<dbReference type="Pfam" id="PF22314">
    <property type="entry name" value="NPC1_MLD"/>
    <property type="match status" value="1"/>
</dbReference>
<evidence type="ECO:0000256" key="13">
    <source>
        <dbReference type="ARBA" id="ARBA00023180"/>
    </source>
</evidence>
<keyword evidence="20" id="KW-1185">Reference proteome</keyword>
<keyword evidence="8" id="KW-0445">Lipid transport</keyword>
<feature type="chain" id="PRO_5008905798" evidence="17">
    <location>
        <begin position="23"/>
        <end position="1293"/>
    </location>
</feature>
<evidence type="ECO:0000256" key="10">
    <source>
        <dbReference type="ARBA" id="ARBA00023136"/>
    </source>
</evidence>
<comment type="similarity">
    <text evidence="2">Belongs to the patched family.</text>
</comment>
<comment type="catalytic activity">
    <reaction evidence="15">
        <text>cholesterol(in) = cholesterol(out)</text>
        <dbReference type="Rhea" id="RHEA:39747"/>
        <dbReference type="ChEBI" id="CHEBI:16113"/>
    </reaction>
</comment>
<dbReference type="Gene3D" id="1.20.1640.10">
    <property type="entry name" value="Multidrug efflux transporter AcrB transmembrane domain"/>
    <property type="match status" value="2"/>
</dbReference>
<keyword evidence="9" id="KW-0443">Lipid metabolism</keyword>
<evidence type="ECO:0000256" key="7">
    <source>
        <dbReference type="ARBA" id="ARBA00022989"/>
    </source>
</evidence>